<name>A0ABY5Y6I8_9FLAO</name>
<gene>
    <name evidence="1" type="ORF">NYZ99_16525</name>
</gene>
<accession>A0ABY5Y6I8</accession>
<evidence type="ECO:0000313" key="2">
    <source>
        <dbReference type="Proteomes" id="UP001059209"/>
    </source>
</evidence>
<dbReference type="Proteomes" id="UP001059209">
    <property type="component" value="Chromosome"/>
</dbReference>
<reference evidence="1" key="1">
    <citation type="submission" date="2022-09" db="EMBL/GenBank/DDBJ databases">
        <title>Maribacter litopenaei sp. nov., isolated from the intestinal tract of the Pacific White Shrimp, Litopenaeus vannamei.</title>
        <authorList>
            <person name="Kim S.Y."/>
            <person name="Hwang C.Y."/>
        </authorList>
    </citation>
    <scope>NUCLEOTIDE SEQUENCE</scope>
    <source>
        <strain evidence="1">HL-LV01</strain>
    </source>
</reference>
<evidence type="ECO:0000313" key="1">
    <source>
        <dbReference type="EMBL" id="UWX54499.1"/>
    </source>
</evidence>
<dbReference type="EMBL" id="CP104205">
    <property type="protein sequence ID" value="UWX54499.1"/>
    <property type="molecule type" value="Genomic_DNA"/>
</dbReference>
<protein>
    <submittedName>
        <fullName evidence="1">Uncharacterized protein</fullName>
    </submittedName>
</protein>
<keyword evidence="2" id="KW-1185">Reference proteome</keyword>
<sequence>MDTTIELADGFEISRVVTGLWQIADMERHGTTLDPVETAKYMQPYLGCWTNFLRHGRPLRLQRNHCGYF</sequence>
<organism evidence="1 2">
    <name type="scientific">Maribacter litopenaei</name>
    <dbReference type="NCBI Taxonomy" id="2976127"/>
    <lineage>
        <taxon>Bacteria</taxon>
        <taxon>Pseudomonadati</taxon>
        <taxon>Bacteroidota</taxon>
        <taxon>Flavobacteriia</taxon>
        <taxon>Flavobacteriales</taxon>
        <taxon>Flavobacteriaceae</taxon>
        <taxon>Maribacter</taxon>
    </lineage>
</organism>
<dbReference type="RefSeq" id="WP_260572358.1">
    <property type="nucleotide sequence ID" value="NZ_CP104205.1"/>
</dbReference>
<proteinExistence type="predicted"/>